<feature type="region of interest" description="Disordered" evidence="10">
    <location>
        <begin position="1"/>
        <end position="45"/>
    </location>
</feature>
<evidence type="ECO:0000256" key="9">
    <source>
        <dbReference type="ARBA" id="ARBA00023136"/>
    </source>
</evidence>
<organism evidence="13 14">
    <name type="scientific">Sistotremastrum niveocremeum HHB9708</name>
    <dbReference type="NCBI Taxonomy" id="1314777"/>
    <lineage>
        <taxon>Eukaryota</taxon>
        <taxon>Fungi</taxon>
        <taxon>Dikarya</taxon>
        <taxon>Basidiomycota</taxon>
        <taxon>Agaricomycotina</taxon>
        <taxon>Agaricomycetes</taxon>
        <taxon>Sistotremastrales</taxon>
        <taxon>Sistotremastraceae</taxon>
        <taxon>Sertulicium</taxon>
        <taxon>Sertulicium niveocremeum</taxon>
    </lineage>
</organism>
<gene>
    <name evidence="13" type="ORF">SISNIDRAFT_449029</name>
</gene>
<protein>
    <recommendedName>
        <fullName evidence="4">Golgi apparatus membrane protein TVP38</fullName>
    </recommendedName>
    <alternativeName>
        <fullName evidence="5">Golgi apparatus membrane protein tvp38</fullName>
    </alternativeName>
</protein>
<evidence type="ECO:0000256" key="4">
    <source>
        <dbReference type="ARBA" id="ARBA00013533"/>
    </source>
</evidence>
<dbReference type="AlphaFoldDB" id="A0A164Z3T1"/>
<evidence type="ECO:0000313" key="13">
    <source>
        <dbReference type="EMBL" id="KZS97515.1"/>
    </source>
</evidence>
<reference evidence="13 14" key="1">
    <citation type="journal article" date="2016" name="Mol. Biol. Evol.">
        <title>Comparative Genomics of Early-Diverging Mushroom-Forming Fungi Provides Insights into the Origins of Lignocellulose Decay Capabilities.</title>
        <authorList>
            <person name="Nagy L.G."/>
            <person name="Riley R."/>
            <person name="Tritt A."/>
            <person name="Adam C."/>
            <person name="Daum C."/>
            <person name="Floudas D."/>
            <person name="Sun H."/>
            <person name="Yadav J.S."/>
            <person name="Pangilinan J."/>
            <person name="Larsson K.H."/>
            <person name="Matsuura K."/>
            <person name="Barry K."/>
            <person name="Labutti K."/>
            <person name="Kuo R."/>
            <person name="Ohm R.A."/>
            <person name="Bhattacharya S.S."/>
            <person name="Shirouzu T."/>
            <person name="Yoshinaga Y."/>
            <person name="Martin F.M."/>
            <person name="Grigoriev I.V."/>
            <person name="Hibbett D.S."/>
        </authorList>
    </citation>
    <scope>NUCLEOTIDE SEQUENCE [LARGE SCALE GENOMIC DNA]</scope>
    <source>
        <strain evidence="13 14">HHB9708</strain>
    </source>
</reference>
<dbReference type="OrthoDB" id="166803at2759"/>
<evidence type="ECO:0000259" key="12">
    <source>
        <dbReference type="Pfam" id="PF09335"/>
    </source>
</evidence>
<keyword evidence="6 11" id="KW-0812">Transmembrane</keyword>
<evidence type="ECO:0000256" key="7">
    <source>
        <dbReference type="ARBA" id="ARBA00022989"/>
    </source>
</evidence>
<evidence type="ECO:0000313" key="14">
    <source>
        <dbReference type="Proteomes" id="UP000076722"/>
    </source>
</evidence>
<dbReference type="GO" id="GO:0016192">
    <property type="term" value="P:vesicle-mediated transport"/>
    <property type="evidence" value="ECO:0007669"/>
    <property type="project" value="TreeGrafter"/>
</dbReference>
<evidence type="ECO:0000256" key="6">
    <source>
        <dbReference type="ARBA" id="ARBA00022692"/>
    </source>
</evidence>
<comment type="similarity">
    <text evidence="3">Belongs to the TVP38/TMEM64 family.</text>
</comment>
<dbReference type="InterPro" id="IPR032816">
    <property type="entry name" value="VTT_dom"/>
</dbReference>
<evidence type="ECO:0000256" key="2">
    <source>
        <dbReference type="ARBA" id="ARBA00004653"/>
    </source>
</evidence>
<name>A0A164Z3T1_9AGAM</name>
<feature type="transmembrane region" description="Helical" evidence="11">
    <location>
        <begin position="375"/>
        <end position="395"/>
    </location>
</feature>
<evidence type="ECO:0000256" key="11">
    <source>
        <dbReference type="SAM" id="Phobius"/>
    </source>
</evidence>
<keyword evidence="7 11" id="KW-1133">Transmembrane helix</keyword>
<feature type="region of interest" description="Disordered" evidence="10">
    <location>
        <begin position="125"/>
        <end position="148"/>
    </location>
</feature>
<evidence type="ECO:0000256" key="5">
    <source>
        <dbReference type="ARBA" id="ARBA00020673"/>
    </source>
</evidence>
<keyword evidence="14" id="KW-1185">Reference proteome</keyword>
<feature type="transmembrane region" description="Helical" evidence="11">
    <location>
        <begin position="210"/>
        <end position="237"/>
    </location>
</feature>
<dbReference type="PANTHER" id="PTHR47549">
    <property type="entry name" value="GOLGI APPARATUS MEMBRANE PROTEIN TVP38-RELATED"/>
    <property type="match status" value="1"/>
</dbReference>
<evidence type="ECO:0000256" key="10">
    <source>
        <dbReference type="SAM" id="MobiDB-lite"/>
    </source>
</evidence>
<dbReference type="STRING" id="1314777.A0A164Z3T1"/>
<comment type="function">
    <text evidence="1">Golgi membrane protein involved in vesicular trafficking and spindle migration.</text>
</comment>
<dbReference type="GO" id="GO:0000139">
    <property type="term" value="C:Golgi membrane"/>
    <property type="evidence" value="ECO:0007669"/>
    <property type="project" value="UniProtKB-SubCell"/>
</dbReference>
<feature type="compositionally biased region" description="Polar residues" evidence="10">
    <location>
        <begin position="81"/>
        <end position="105"/>
    </location>
</feature>
<comment type="subcellular location">
    <subcellularLocation>
        <location evidence="2">Golgi apparatus membrane</location>
        <topology evidence="2">Multi-pass membrane protein</topology>
    </subcellularLocation>
</comment>
<evidence type="ECO:0000256" key="1">
    <source>
        <dbReference type="ARBA" id="ARBA00002978"/>
    </source>
</evidence>
<feature type="region of interest" description="Disordered" evidence="10">
    <location>
        <begin position="405"/>
        <end position="429"/>
    </location>
</feature>
<dbReference type="PANTHER" id="PTHR47549:SF3">
    <property type="entry name" value="GOLGI APPARATUS MEMBRANE PROTEIN TVP38"/>
    <property type="match status" value="1"/>
</dbReference>
<dbReference type="EMBL" id="KV419396">
    <property type="protein sequence ID" value="KZS97515.1"/>
    <property type="molecule type" value="Genomic_DNA"/>
</dbReference>
<proteinExistence type="inferred from homology"/>
<feature type="region of interest" description="Disordered" evidence="10">
    <location>
        <begin position="72"/>
        <end position="110"/>
    </location>
</feature>
<dbReference type="GO" id="GO:0000022">
    <property type="term" value="P:mitotic spindle elongation"/>
    <property type="evidence" value="ECO:0007669"/>
    <property type="project" value="TreeGrafter"/>
</dbReference>
<keyword evidence="8" id="KW-0333">Golgi apparatus</keyword>
<keyword evidence="9 11" id="KW-0472">Membrane</keyword>
<dbReference type="Proteomes" id="UP000076722">
    <property type="component" value="Unassembled WGS sequence"/>
</dbReference>
<dbReference type="Pfam" id="PF09335">
    <property type="entry name" value="VTT_dom"/>
    <property type="match status" value="1"/>
</dbReference>
<evidence type="ECO:0000256" key="8">
    <source>
        <dbReference type="ARBA" id="ARBA00023034"/>
    </source>
</evidence>
<feature type="domain" description="VTT" evidence="12">
    <location>
        <begin position="231"/>
        <end position="345"/>
    </location>
</feature>
<feature type="transmembrane region" description="Helical" evidence="11">
    <location>
        <begin position="249"/>
        <end position="270"/>
    </location>
</feature>
<evidence type="ECO:0000256" key="3">
    <source>
        <dbReference type="ARBA" id="ARBA00008640"/>
    </source>
</evidence>
<sequence>MSDRRPWSPFGPSSLALPVPTSAPPTQSTHSHSSSNHRYLRYVQLAQQEPDHGLPQHSTLPLEDVSLSEKRAYPHSHHQTPAKSTISTLESPPNRAISPNRTTLPASRLSLDASRPPVRVALPPRLSASSPLYHPPRPPHPSRFHSHDVEPPNGILQELGDCIPERLRAWIPFLLWVLTTVGFLLAVTVWRTEVFQGLDDLAHTLRDRGAFGYSVLFLCIFLTTFPPLPLYSTFIVLSGYTFGARIGFVISYGAALTGAITVFVLSRLLLRSYITSVLNRTLWIKRVVRAIEKRPKLLFLIRVAPYPYNVMNALLAASPTLTFQTYTLCTALSLVKLIVHTTIGSTIHDFAAHSTNRANDDNNDDVDDDRGLGRAWAIVGISLCVGIFVYLTIVARRAVDEELEEDQREAEAEAGAGSGSRGEAEAFLGGREMSEVELIAAGRRS</sequence>
<accession>A0A164Z3T1</accession>
<feature type="transmembrane region" description="Helical" evidence="11">
    <location>
        <begin position="169"/>
        <end position="190"/>
    </location>
</feature>
<dbReference type="InterPro" id="IPR051076">
    <property type="entry name" value="Golgi_membrane_TVP38/TMEM64"/>
</dbReference>
<feature type="compositionally biased region" description="Low complexity" evidence="10">
    <location>
        <begin position="24"/>
        <end position="37"/>
    </location>
</feature>